<evidence type="ECO:0000313" key="1">
    <source>
        <dbReference type="EMBL" id="MBX37842.1"/>
    </source>
</evidence>
<name>A0A2P2N5U7_RHIMU</name>
<proteinExistence type="predicted"/>
<dbReference type="EMBL" id="GGEC01057358">
    <property type="protein sequence ID" value="MBX37842.1"/>
    <property type="molecule type" value="Transcribed_RNA"/>
</dbReference>
<accession>A0A2P2N5U7</accession>
<organism evidence="1">
    <name type="scientific">Rhizophora mucronata</name>
    <name type="common">Asiatic mangrove</name>
    <dbReference type="NCBI Taxonomy" id="61149"/>
    <lineage>
        <taxon>Eukaryota</taxon>
        <taxon>Viridiplantae</taxon>
        <taxon>Streptophyta</taxon>
        <taxon>Embryophyta</taxon>
        <taxon>Tracheophyta</taxon>
        <taxon>Spermatophyta</taxon>
        <taxon>Magnoliopsida</taxon>
        <taxon>eudicotyledons</taxon>
        <taxon>Gunneridae</taxon>
        <taxon>Pentapetalae</taxon>
        <taxon>rosids</taxon>
        <taxon>fabids</taxon>
        <taxon>Malpighiales</taxon>
        <taxon>Rhizophoraceae</taxon>
        <taxon>Rhizophora</taxon>
    </lineage>
</organism>
<protein>
    <submittedName>
        <fullName evidence="1">Uncharacterized protein</fullName>
    </submittedName>
</protein>
<dbReference type="AlphaFoldDB" id="A0A2P2N5U7"/>
<reference evidence="1" key="1">
    <citation type="submission" date="2018-02" db="EMBL/GenBank/DDBJ databases">
        <title>Rhizophora mucronata_Transcriptome.</title>
        <authorList>
            <person name="Meera S.P."/>
            <person name="Sreeshan A."/>
            <person name="Augustine A."/>
        </authorList>
    </citation>
    <scope>NUCLEOTIDE SEQUENCE</scope>
    <source>
        <tissue evidence="1">Leaf</tissue>
    </source>
</reference>
<sequence>MHGFHLIVTFKEPFLFLVIF</sequence>